<evidence type="ECO:0000313" key="3">
    <source>
        <dbReference type="EMBL" id="RCW87041.1"/>
    </source>
</evidence>
<dbReference type="EMBL" id="QPJL01000003">
    <property type="protein sequence ID" value="RCW87041.1"/>
    <property type="molecule type" value="Genomic_DNA"/>
</dbReference>
<evidence type="ECO:0000256" key="1">
    <source>
        <dbReference type="SAM" id="MobiDB-lite"/>
    </source>
</evidence>
<dbReference type="Proteomes" id="UP000253345">
    <property type="component" value="Unassembled WGS sequence"/>
</dbReference>
<feature type="domain" description="IraD/Gp25-like" evidence="2">
    <location>
        <begin position="88"/>
        <end position="190"/>
    </location>
</feature>
<protein>
    <submittedName>
        <fullName evidence="3">Type VI secretion system protein ImpF</fullName>
    </submittedName>
</protein>
<accession>A0A368Z3P5</accession>
<dbReference type="InterPro" id="IPR007048">
    <property type="entry name" value="IraD/Gp25-like"/>
</dbReference>
<dbReference type="PANTHER" id="PTHR38595:SF1">
    <property type="entry name" value="TYPE VI SECRETION SYSTEM COMPONENT TSSE1"/>
    <property type="match status" value="1"/>
</dbReference>
<proteinExistence type="predicted"/>
<reference evidence="3 4" key="1">
    <citation type="submission" date="2018-07" db="EMBL/GenBank/DDBJ databases">
        <title>Genomic Encyclopedia of Type Strains, Phase III (KMG-III): the genomes of soil and plant-associated and newly described type strains.</title>
        <authorList>
            <person name="Whitman W."/>
        </authorList>
    </citation>
    <scope>NUCLEOTIDE SEQUENCE [LARGE SCALE GENOMIC DNA]</scope>
    <source>
        <strain evidence="3 4">CECT 8525</strain>
    </source>
</reference>
<dbReference type="SUPFAM" id="SSF160719">
    <property type="entry name" value="gpW/gp25-like"/>
    <property type="match status" value="1"/>
</dbReference>
<feature type="region of interest" description="Disordered" evidence="1">
    <location>
        <begin position="17"/>
        <end position="41"/>
    </location>
</feature>
<dbReference type="OrthoDB" id="119583at2"/>
<evidence type="ECO:0000313" key="4">
    <source>
        <dbReference type="Proteomes" id="UP000253345"/>
    </source>
</evidence>
<gene>
    <name evidence="3" type="ORF">DFP89_10345</name>
</gene>
<comment type="caution">
    <text evidence="3">The sequence shown here is derived from an EMBL/GenBank/DDBJ whole genome shotgun (WGS) entry which is preliminary data.</text>
</comment>
<dbReference type="Pfam" id="PF04965">
    <property type="entry name" value="GPW_gp25"/>
    <property type="match status" value="1"/>
</dbReference>
<sequence length="217" mass="24786">MLPALFLYARPVLRRGRRPATGHGMAKRRQSSDRDPGRGGLREMSLMHIFRDSAARRDSRDQGRRYTEGERDLTVLSQKRREGASEESLRRNLARDIASLMNTIRLDVCVDLADNPRVRNSVINHGFQDMDTIWRENRTPGDLAHAIREALIRNEPRLRAETLEVRLDEIAPTVDQRLTFEIIAEMIADPTDIPLQFYAEVDPAAGKIAMKRMQGDA</sequence>
<dbReference type="InterPro" id="IPR053176">
    <property type="entry name" value="T6SS_TssE1-like"/>
</dbReference>
<feature type="region of interest" description="Disordered" evidence="1">
    <location>
        <begin position="52"/>
        <end position="71"/>
    </location>
</feature>
<feature type="compositionally biased region" description="Basic and acidic residues" evidence="1">
    <location>
        <begin position="30"/>
        <end position="41"/>
    </location>
</feature>
<dbReference type="PANTHER" id="PTHR38595">
    <property type="entry name" value="CYTOPLASMIC PROTEIN-RELATED"/>
    <property type="match status" value="1"/>
</dbReference>
<evidence type="ECO:0000259" key="2">
    <source>
        <dbReference type="Pfam" id="PF04965"/>
    </source>
</evidence>
<organism evidence="3 4">
    <name type="scientific">Paracoccus lutimaris</name>
    <dbReference type="NCBI Taxonomy" id="1490030"/>
    <lineage>
        <taxon>Bacteria</taxon>
        <taxon>Pseudomonadati</taxon>
        <taxon>Pseudomonadota</taxon>
        <taxon>Alphaproteobacteria</taxon>
        <taxon>Rhodobacterales</taxon>
        <taxon>Paracoccaceae</taxon>
        <taxon>Paracoccus</taxon>
    </lineage>
</organism>
<keyword evidence="4" id="KW-1185">Reference proteome</keyword>
<feature type="compositionally biased region" description="Basic residues" evidence="1">
    <location>
        <begin position="17"/>
        <end position="29"/>
    </location>
</feature>
<dbReference type="AlphaFoldDB" id="A0A368Z3P5"/>
<name>A0A368Z3P5_9RHOB</name>